<feature type="chain" id="PRO_5039931362" evidence="2">
    <location>
        <begin position="28"/>
        <end position="163"/>
    </location>
</feature>
<reference evidence="3" key="1">
    <citation type="journal article" date="2021" name="Sci. Rep.">
        <title>Diploid genomic architecture of Nitzschia inconspicua, an elite biomass production diatom.</title>
        <authorList>
            <person name="Oliver A."/>
            <person name="Podell S."/>
            <person name="Pinowska A."/>
            <person name="Traller J.C."/>
            <person name="Smith S.R."/>
            <person name="McClure R."/>
            <person name="Beliaev A."/>
            <person name="Bohutskyi P."/>
            <person name="Hill E.A."/>
            <person name="Rabines A."/>
            <person name="Zheng H."/>
            <person name="Allen L.Z."/>
            <person name="Kuo A."/>
            <person name="Grigoriev I.V."/>
            <person name="Allen A.E."/>
            <person name="Hazlebeck D."/>
            <person name="Allen E.E."/>
        </authorList>
    </citation>
    <scope>NUCLEOTIDE SEQUENCE</scope>
    <source>
        <strain evidence="3">Hildebrandi</strain>
    </source>
</reference>
<evidence type="ECO:0000313" key="3">
    <source>
        <dbReference type="EMBL" id="KAG7348399.1"/>
    </source>
</evidence>
<evidence type="ECO:0000256" key="1">
    <source>
        <dbReference type="SAM" id="MobiDB-lite"/>
    </source>
</evidence>
<dbReference type="EMBL" id="JAGRRH010000020">
    <property type="protein sequence ID" value="KAG7348399.1"/>
    <property type="molecule type" value="Genomic_DNA"/>
</dbReference>
<reference evidence="3" key="2">
    <citation type="submission" date="2021-04" db="EMBL/GenBank/DDBJ databases">
        <authorList>
            <person name="Podell S."/>
        </authorList>
    </citation>
    <scope>NUCLEOTIDE SEQUENCE</scope>
    <source>
        <strain evidence="3">Hildebrandi</strain>
    </source>
</reference>
<feature type="signal peptide" evidence="2">
    <location>
        <begin position="1"/>
        <end position="27"/>
    </location>
</feature>
<feature type="region of interest" description="Disordered" evidence="1">
    <location>
        <begin position="87"/>
        <end position="118"/>
    </location>
</feature>
<feature type="compositionally biased region" description="Polar residues" evidence="1">
    <location>
        <begin position="87"/>
        <end position="112"/>
    </location>
</feature>
<gene>
    <name evidence="3" type="ORF">IV203_017104</name>
</gene>
<comment type="caution">
    <text evidence="3">The sequence shown here is derived from an EMBL/GenBank/DDBJ whole genome shotgun (WGS) entry which is preliminary data.</text>
</comment>
<dbReference type="Proteomes" id="UP000693970">
    <property type="component" value="Unassembled WGS sequence"/>
</dbReference>
<proteinExistence type="predicted"/>
<protein>
    <submittedName>
        <fullName evidence="3">Uncharacterized protein</fullName>
    </submittedName>
</protein>
<accession>A0A9K3KSB6</accession>
<name>A0A9K3KSB6_9STRA</name>
<dbReference type="AlphaFoldDB" id="A0A9K3KSB6"/>
<sequence length="163" mass="18227">MPSVFPKIIFLAVAAALFLTSTFEVQAFLSPIVQKHNGRRNSGIITSIVTSSAVSSKFLSVLSAMDFKQLPGESDIAFIKRITSSNNDDIQQQRNDASTSGKPTSAGTTDSPRGTYKRIEEWDEERKAKGELTWEEKVQFEGQRFGNRVKQDNILRHHIGTFF</sequence>
<evidence type="ECO:0000313" key="4">
    <source>
        <dbReference type="Proteomes" id="UP000693970"/>
    </source>
</evidence>
<keyword evidence="2" id="KW-0732">Signal</keyword>
<evidence type="ECO:0000256" key="2">
    <source>
        <dbReference type="SAM" id="SignalP"/>
    </source>
</evidence>
<keyword evidence="4" id="KW-1185">Reference proteome</keyword>
<dbReference type="OrthoDB" id="46483at2759"/>
<organism evidence="3 4">
    <name type="scientific">Nitzschia inconspicua</name>
    <dbReference type="NCBI Taxonomy" id="303405"/>
    <lineage>
        <taxon>Eukaryota</taxon>
        <taxon>Sar</taxon>
        <taxon>Stramenopiles</taxon>
        <taxon>Ochrophyta</taxon>
        <taxon>Bacillariophyta</taxon>
        <taxon>Bacillariophyceae</taxon>
        <taxon>Bacillariophycidae</taxon>
        <taxon>Bacillariales</taxon>
        <taxon>Bacillariaceae</taxon>
        <taxon>Nitzschia</taxon>
    </lineage>
</organism>